<dbReference type="PANTHER" id="PTHR33254">
    <property type="entry name" value="4-HYDROXY-4-METHYL-2-OXOGLUTARATE ALDOLASE 3-RELATED"/>
    <property type="match status" value="1"/>
</dbReference>
<keyword evidence="7" id="KW-1185">Reference proteome</keyword>
<feature type="binding site" evidence="5">
    <location>
        <position position="107"/>
    </location>
    <ligand>
        <name>substrate</name>
    </ligand>
</feature>
<dbReference type="AlphaFoldDB" id="A0A6N8INP9"/>
<dbReference type="SUPFAM" id="SSF89562">
    <property type="entry name" value="RraA-like"/>
    <property type="match status" value="1"/>
</dbReference>
<organism evidence="6 7">
    <name type="scientific">Ramlibacter pinisoli</name>
    <dbReference type="NCBI Taxonomy" id="2682844"/>
    <lineage>
        <taxon>Bacteria</taxon>
        <taxon>Pseudomonadati</taxon>
        <taxon>Pseudomonadota</taxon>
        <taxon>Betaproteobacteria</taxon>
        <taxon>Burkholderiales</taxon>
        <taxon>Comamonadaceae</taxon>
        <taxon>Ramlibacter</taxon>
    </lineage>
</organism>
<comment type="cofactor">
    <cofactor evidence="5">
        <name>Mg(2+)</name>
        <dbReference type="ChEBI" id="CHEBI:18420"/>
    </cofactor>
</comment>
<dbReference type="RefSeq" id="WP_157396592.1">
    <property type="nucleotide sequence ID" value="NZ_WSEL01000003.1"/>
</dbReference>
<dbReference type="GO" id="GO:0046872">
    <property type="term" value="F:metal ion binding"/>
    <property type="evidence" value="ECO:0007669"/>
    <property type="project" value="UniProtKB-KW"/>
</dbReference>
<evidence type="ECO:0000256" key="1">
    <source>
        <dbReference type="ARBA" id="ARBA00001968"/>
    </source>
</evidence>
<evidence type="ECO:0000256" key="3">
    <source>
        <dbReference type="ARBA" id="ARBA00029596"/>
    </source>
</evidence>
<evidence type="ECO:0000256" key="2">
    <source>
        <dbReference type="ARBA" id="ARBA00016549"/>
    </source>
</evidence>
<sequence>MTDQELASGFALLDAATIFDCNERAGDMGPDVHALFRGARVAGPAFTVKCPPGDLTPVRRAVDEAPPGSVLVIECGGHPEAAVWGGAGSIAAQRRGLAGVVTNGRTRDSAEIIGLGFSVFCAGTSVRGATRLQPGSTGVEVTVGGIRVHPGDFIVGDDDGVVVVARDRAAVVLELARKKSQAQAAREDRLRAGERYDI</sequence>
<dbReference type="PANTHER" id="PTHR33254:SF4">
    <property type="entry name" value="4-HYDROXY-4-METHYL-2-OXOGLUTARATE ALDOLASE 3-RELATED"/>
    <property type="match status" value="1"/>
</dbReference>
<dbReference type="InterPro" id="IPR005493">
    <property type="entry name" value="RraA/RraA-like"/>
</dbReference>
<evidence type="ECO:0000313" key="6">
    <source>
        <dbReference type="EMBL" id="MVQ28491.1"/>
    </source>
</evidence>
<feature type="binding site" evidence="5">
    <location>
        <position position="108"/>
    </location>
    <ligand>
        <name>Mg(2+)</name>
        <dbReference type="ChEBI" id="CHEBI:18420"/>
    </ligand>
</feature>
<dbReference type="CDD" id="cd16841">
    <property type="entry name" value="RraA_family"/>
    <property type="match status" value="1"/>
</dbReference>
<proteinExistence type="predicted"/>
<comment type="caution">
    <text evidence="6">The sequence shown here is derived from an EMBL/GenBank/DDBJ whole genome shotgun (WGS) entry which is preliminary data.</text>
</comment>
<dbReference type="Gene3D" id="3.50.30.40">
    <property type="entry name" value="Ribonuclease E inhibitor RraA/RraA-like"/>
    <property type="match status" value="1"/>
</dbReference>
<dbReference type="Pfam" id="PF03737">
    <property type="entry name" value="RraA-like"/>
    <property type="match status" value="1"/>
</dbReference>
<gene>
    <name evidence="6" type="ORF">GON04_03470</name>
</gene>
<dbReference type="Proteomes" id="UP000469385">
    <property type="component" value="Unassembled WGS sequence"/>
</dbReference>
<protein>
    <recommendedName>
        <fullName evidence="2">Putative 4-hydroxy-4-methyl-2-oxoglutarate aldolase</fullName>
    </recommendedName>
    <alternativeName>
        <fullName evidence="3">Regulator of ribonuclease activity homolog</fullName>
    </alternativeName>
    <alternativeName>
        <fullName evidence="4">RraA-like protein</fullName>
    </alternativeName>
</protein>
<comment type="cofactor">
    <cofactor evidence="1">
        <name>a divalent metal cation</name>
        <dbReference type="ChEBI" id="CHEBI:60240"/>
    </cofactor>
</comment>
<evidence type="ECO:0000256" key="5">
    <source>
        <dbReference type="PIRSR" id="PIRSR605493-1"/>
    </source>
</evidence>
<dbReference type="EMBL" id="WSEL01000003">
    <property type="protein sequence ID" value="MVQ28491.1"/>
    <property type="molecule type" value="Genomic_DNA"/>
</dbReference>
<keyword evidence="5" id="KW-0460">Magnesium</keyword>
<accession>A0A6N8INP9</accession>
<keyword evidence="5" id="KW-0479">Metal-binding</keyword>
<name>A0A6N8INP9_9BURK</name>
<dbReference type="InterPro" id="IPR036704">
    <property type="entry name" value="RraA/RraA-like_sf"/>
</dbReference>
<reference evidence="6 7" key="1">
    <citation type="submission" date="2019-12" db="EMBL/GenBank/DDBJ databases">
        <authorList>
            <person name="Huq M.A."/>
        </authorList>
    </citation>
    <scope>NUCLEOTIDE SEQUENCE [LARGE SCALE GENOMIC DNA]</scope>
    <source>
        <strain evidence="6 7">MAH-25</strain>
    </source>
</reference>
<evidence type="ECO:0000313" key="7">
    <source>
        <dbReference type="Proteomes" id="UP000469385"/>
    </source>
</evidence>
<evidence type="ECO:0000256" key="4">
    <source>
        <dbReference type="ARBA" id="ARBA00030169"/>
    </source>
</evidence>